<dbReference type="InterPro" id="IPR050810">
    <property type="entry name" value="Bact_Secretion_Sys_Channel"/>
</dbReference>
<dbReference type="PANTHER" id="PTHR30332:SF17">
    <property type="entry name" value="TYPE IV PILIATION SYSTEM PROTEIN DR_0774-RELATED"/>
    <property type="match status" value="1"/>
</dbReference>
<dbReference type="PANTHER" id="PTHR30332">
    <property type="entry name" value="PROBABLE GENERAL SECRETION PATHWAY PROTEIN D"/>
    <property type="match status" value="1"/>
</dbReference>
<sequence length="116" mass="12481">MKDGESFAIAGLLQDDFSDANAQVPWLGDVPILGALFRSVEYQRSQTELVIIITAHLVTPTRGEALALPTDRIKPPSERELFLLGRTSRIAGAPTTGAAGEVAKQDFSGSYGYVME</sequence>
<evidence type="ECO:0000313" key="2">
    <source>
        <dbReference type="EMBL" id="CAE0111172.1"/>
    </source>
</evidence>
<reference evidence="2" key="1">
    <citation type="submission" date="2021-01" db="EMBL/GenBank/DDBJ databases">
        <authorList>
            <person name="Corre E."/>
            <person name="Pelletier E."/>
            <person name="Niang G."/>
            <person name="Scheremetjew M."/>
            <person name="Finn R."/>
            <person name="Kale V."/>
            <person name="Holt S."/>
            <person name="Cochrane G."/>
            <person name="Meng A."/>
            <person name="Brown T."/>
            <person name="Cohen L."/>
        </authorList>
    </citation>
    <scope>NUCLEOTIDE SEQUENCE</scope>
    <source>
        <strain evidence="2">CCMP281</strain>
    </source>
</reference>
<dbReference type="EMBL" id="HBHX01021201">
    <property type="protein sequence ID" value="CAE0111172.1"/>
    <property type="molecule type" value="Transcribed_RNA"/>
</dbReference>
<feature type="domain" description="Type II/III secretion system secretin-like" evidence="1">
    <location>
        <begin position="2"/>
        <end position="58"/>
    </location>
</feature>
<dbReference type="Pfam" id="PF00263">
    <property type="entry name" value="Secretin"/>
    <property type="match status" value="1"/>
</dbReference>
<name>A0A7S3EVV9_9EUKA</name>
<dbReference type="GO" id="GO:0009306">
    <property type="term" value="P:protein secretion"/>
    <property type="evidence" value="ECO:0007669"/>
    <property type="project" value="InterPro"/>
</dbReference>
<organism evidence="2">
    <name type="scientific">Haptolina ericina</name>
    <dbReference type="NCBI Taxonomy" id="156174"/>
    <lineage>
        <taxon>Eukaryota</taxon>
        <taxon>Haptista</taxon>
        <taxon>Haptophyta</taxon>
        <taxon>Prymnesiophyceae</taxon>
        <taxon>Prymnesiales</taxon>
        <taxon>Prymnesiaceae</taxon>
        <taxon>Haptolina</taxon>
    </lineage>
</organism>
<dbReference type="AlphaFoldDB" id="A0A7S3EVV9"/>
<protein>
    <recommendedName>
        <fullName evidence="1">Type II/III secretion system secretin-like domain-containing protein</fullName>
    </recommendedName>
</protein>
<dbReference type="InterPro" id="IPR001775">
    <property type="entry name" value="GspD/PilQ"/>
</dbReference>
<dbReference type="PRINTS" id="PR00811">
    <property type="entry name" value="BCTERIALGSPD"/>
</dbReference>
<proteinExistence type="predicted"/>
<gene>
    <name evidence="2" type="ORF">HERI1096_LOCUS11832</name>
</gene>
<evidence type="ECO:0000259" key="1">
    <source>
        <dbReference type="Pfam" id="PF00263"/>
    </source>
</evidence>
<accession>A0A7S3EVV9</accession>
<dbReference type="InterPro" id="IPR004846">
    <property type="entry name" value="T2SS/T3SS_dom"/>
</dbReference>